<dbReference type="Pfam" id="PF26018">
    <property type="entry name" value="BSH_RND_rel"/>
    <property type="match status" value="1"/>
</dbReference>
<evidence type="ECO:0000313" key="3">
    <source>
        <dbReference type="EMBL" id="NBI06907.1"/>
    </source>
</evidence>
<dbReference type="InterPro" id="IPR058729">
    <property type="entry name" value="Beta-barrel_RND-rel"/>
</dbReference>
<sequence>MEKQLKEKQDKLKTISQQNGFMGYTTRQLINQKEELLEKISKNNNSIISDESGLVSYLFDGYETKYTVNNMTNLNPTDIDIKKPQIKNIKKISDFSVGEPIVKVIKDFKWFIATNIPVEDAKQLNEEQNINIRIKKDSRKINGRILKVNNSKKNAVVLIELDSYLYKYYKDRILDIDIILKEYNGLKIPSKAVVEKDDVKGVYTKNVDSIIKFKSIKIIYSEDDFVIALPDETNQNSISSYDEVIIDKKLIENYIDE</sequence>
<gene>
    <name evidence="3" type="ORF">D3Z33_08580</name>
</gene>
<reference evidence="3 4" key="1">
    <citation type="submission" date="2018-08" db="EMBL/GenBank/DDBJ databases">
        <title>Murine metabolic-syndrome-specific gut microbial biobank.</title>
        <authorList>
            <person name="Liu C."/>
        </authorList>
    </citation>
    <scope>NUCLEOTIDE SEQUENCE [LARGE SCALE GENOMIC DNA]</scope>
    <source>
        <strain evidence="3 4">583</strain>
    </source>
</reference>
<dbReference type="AlphaFoldDB" id="A0A845QVH2"/>
<proteinExistence type="predicted"/>
<organism evidence="3 4">
    <name type="scientific">Senegalia massiliensis</name>
    <dbReference type="NCBI Taxonomy" id="1720316"/>
    <lineage>
        <taxon>Bacteria</taxon>
        <taxon>Bacillati</taxon>
        <taxon>Bacillota</taxon>
        <taxon>Clostridia</taxon>
        <taxon>Eubacteriales</taxon>
        <taxon>Clostridiaceae</taxon>
        <taxon>Senegalia</taxon>
    </lineage>
</organism>
<dbReference type="EMBL" id="QXXA01000009">
    <property type="protein sequence ID" value="NBI06907.1"/>
    <property type="molecule type" value="Genomic_DNA"/>
</dbReference>
<evidence type="ECO:0000259" key="1">
    <source>
        <dbReference type="Pfam" id="PF26011"/>
    </source>
</evidence>
<comment type="caution">
    <text evidence="3">The sequence shown here is derived from an EMBL/GenBank/DDBJ whole genome shotgun (WGS) entry which is preliminary data.</text>
</comment>
<feature type="domain" description="RND related beta-barrel" evidence="1">
    <location>
        <begin position="110"/>
        <end position="181"/>
    </location>
</feature>
<feature type="domain" description="RND related barrel-sandwich hybrid" evidence="2">
    <location>
        <begin position="39"/>
        <end position="105"/>
    </location>
</feature>
<keyword evidence="4" id="KW-1185">Reference proteome</keyword>
<protein>
    <submittedName>
        <fullName evidence="3">Uncharacterized protein</fullName>
    </submittedName>
</protein>
<evidence type="ECO:0000259" key="2">
    <source>
        <dbReference type="Pfam" id="PF26018"/>
    </source>
</evidence>
<dbReference type="Proteomes" id="UP000467132">
    <property type="component" value="Unassembled WGS sequence"/>
</dbReference>
<accession>A0A845QVH2</accession>
<dbReference type="InterPro" id="IPR058709">
    <property type="entry name" value="BSH_RND-rel"/>
</dbReference>
<name>A0A845QVH2_9CLOT</name>
<dbReference type="Pfam" id="PF26011">
    <property type="entry name" value="Beta-barrel_RND_rel"/>
    <property type="match status" value="1"/>
</dbReference>
<evidence type="ECO:0000313" key="4">
    <source>
        <dbReference type="Proteomes" id="UP000467132"/>
    </source>
</evidence>